<evidence type="ECO:0000313" key="2">
    <source>
        <dbReference type="Proteomes" id="UP001049176"/>
    </source>
</evidence>
<name>A0A9P7UQL1_9AGAR</name>
<dbReference type="Proteomes" id="UP001049176">
    <property type="component" value="Chromosome 8"/>
</dbReference>
<gene>
    <name evidence="1" type="ORF">E1B28_012263</name>
</gene>
<protein>
    <submittedName>
        <fullName evidence="1">Uncharacterized protein</fullName>
    </submittedName>
</protein>
<dbReference type="EMBL" id="CM032188">
    <property type="protein sequence ID" value="KAG7088249.1"/>
    <property type="molecule type" value="Genomic_DNA"/>
</dbReference>
<keyword evidence="2" id="KW-1185">Reference proteome</keyword>
<dbReference type="KEGG" id="more:E1B28_012263"/>
<dbReference type="AlphaFoldDB" id="A0A9P7UQL1"/>
<reference evidence="1" key="1">
    <citation type="journal article" date="2021" name="Genome Biol. Evol.">
        <title>The assembled and annotated genome of the fairy-ring fungus Marasmius oreades.</title>
        <authorList>
            <person name="Hiltunen M."/>
            <person name="Ament-Velasquez S.L."/>
            <person name="Johannesson H."/>
        </authorList>
    </citation>
    <scope>NUCLEOTIDE SEQUENCE</scope>
    <source>
        <strain evidence="1">03SP1</strain>
    </source>
</reference>
<organism evidence="1 2">
    <name type="scientific">Marasmius oreades</name>
    <name type="common">fairy-ring Marasmius</name>
    <dbReference type="NCBI Taxonomy" id="181124"/>
    <lineage>
        <taxon>Eukaryota</taxon>
        <taxon>Fungi</taxon>
        <taxon>Dikarya</taxon>
        <taxon>Basidiomycota</taxon>
        <taxon>Agaricomycotina</taxon>
        <taxon>Agaricomycetes</taxon>
        <taxon>Agaricomycetidae</taxon>
        <taxon>Agaricales</taxon>
        <taxon>Marasmiineae</taxon>
        <taxon>Marasmiaceae</taxon>
        <taxon>Marasmius</taxon>
    </lineage>
</organism>
<accession>A0A9P7UQL1</accession>
<proteinExistence type="predicted"/>
<sequence>MCALKAAPDVNLESPQGVKGSTKEMLADILPTLTESWIISALVTRANDLFGPLPRRVFEGIIYPPTVMAQLGDSITNLSVKDIKEICKKIRTRMFVSPSADYRPALLVSGDCAESPGWTLSFLSHTTSHLVEQQLITGEREQLVDYHNLSRKVPLTAATAGRVFEPILQDLLVSLRVNVPLIKMERQSTQTRTFKTPSLPHQHSGLFIARKPVLTRTFTVFQGVEEDHYLFPDVSNHPLFDAVLVERQNDAVTIWALQATSAISPHRGSQSGYGVLEKYTKLQGQVAFLPADTCW</sequence>
<dbReference type="RefSeq" id="XP_043004720.1">
    <property type="nucleotide sequence ID" value="XM_043157353.1"/>
</dbReference>
<evidence type="ECO:0000313" key="1">
    <source>
        <dbReference type="EMBL" id="KAG7088249.1"/>
    </source>
</evidence>
<dbReference type="GeneID" id="66081338"/>
<comment type="caution">
    <text evidence="1">The sequence shown here is derived from an EMBL/GenBank/DDBJ whole genome shotgun (WGS) entry which is preliminary data.</text>
</comment>